<evidence type="ECO:0000313" key="2">
    <source>
        <dbReference type="Proteomes" id="UP000053477"/>
    </source>
</evidence>
<accession>A0A0H2R480</accession>
<sequence length="232" mass="26359">MHEMMCAPLFTSFLRMSTKYDFAAVRHDAVAYLAQVFPGQLDAFRERDGRDFFAGYSSKLGDDFRLLAAARLHGATFSLPALFYMCARRTPEEIATFGARFLSNEDVRIALEGRKAAASFIERLRLHPRAPGYANHTRKVQCVAPSCPNFSRGQTYLSCVYDASQKRALRGPLEQTMKSPTFVHQETEELKTYCPIHREDAIRQNADDAKAFWQALPSFFQLPDWKNLESGV</sequence>
<dbReference type="Proteomes" id="UP000053477">
    <property type="component" value="Unassembled WGS sequence"/>
</dbReference>
<gene>
    <name evidence="1" type="ORF">SCHPADRAFT_910188</name>
</gene>
<organism evidence="1 2">
    <name type="scientific">Schizopora paradoxa</name>
    <dbReference type="NCBI Taxonomy" id="27342"/>
    <lineage>
        <taxon>Eukaryota</taxon>
        <taxon>Fungi</taxon>
        <taxon>Dikarya</taxon>
        <taxon>Basidiomycota</taxon>
        <taxon>Agaricomycotina</taxon>
        <taxon>Agaricomycetes</taxon>
        <taxon>Hymenochaetales</taxon>
        <taxon>Schizoporaceae</taxon>
        <taxon>Schizopora</taxon>
    </lineage>
</organism>
<dbReference type="EMBL" id="KQ086191">
    <property type="protein sequence ID" value="KLO06634.1"/>
    <property type="molecule type" value="Genomic_DNA"/>
</dbReference>
<feature type="non-terminal residue" evidence="1">
    <location>
        <position position="232"/>
    </location>
</feature>
<dbReference type="AlphaFoldDB" id="A0A0H2R480"/>
<name>A0A0H2R480_9AGAM</name>
<evidence type="ECO:0000313" key="1">
    <source>
        <dbReference type="EMBL" id="KLO06634.1"/>
    </source>
</evidence>
<reference evidence="1 2" key="1">
    <citation type="submission" date="2015-04" db="EMBL/GenBank/DDBJ databases">
        <title>Complete genome sequence of Schizopora paradoxa KUC8140, a cosmopolitan wood degrader in East Asia.</title>
        <authorList>
            <consortium name="DOE Joint Genome Institute"/>
            <person name="Min B."/>
            <person name="Park H."/>
            <person name="Jang Y."/>
            <person name="Kim J.-J."/>
            <person name="Kim K.H."/>
            <person name="Pangilinan J."/>
            <person name="Lipzen A."/>
            <person name="Riley R."/>
            <person name="Grigoriev I.V."/>
            <person name="Spatafora J.W."/>
            <person name="Choi I.-G."/>
        </authorList>
    </citation>
    <scope>NUCLEOTIDE SEQUENCE [LARGE SCALE GENOMIC DNA]</scope>
    <source>
        <strain evidence="1 2">KUC8140</strain>
    </source>
</reference>
<keyword evidence="2" id="KW-1185">Reference proteome</keyword>
<protein>
    <submittedName>
        <fullName evidence="1">Uncharacterized protein</fullName>
    </submittedName>
</protein>
<proteinExistence type="predicted"/>
<dbReference type="InParanoid" id="A0A0H2R480"/>